<keyword evidence="10" id="KW-1185">Reference proteome</keyword>
<dbReference type="RefSeq" id="WP_344656998.1">
    <property type="nucleotide sequence ID" value="NZ_BAAAQM010000010.1"/>
</dbReference>
<evidence type="ECO:0000256" key="5">
    <source>
        <dbReference type="ARBA" id="ARBA00022989"/>
    </source>
</evidence>
<dbReference type="Gene3D" id="1.20.1250.20">
    <property type="entry name" value="MFS general substrate transporter like domains"/>
    <property type="match status" value="1"/>
</dbReference>
<organism evidence="9 10">
    <name type="scientific">Catenulispora subtropica</name>
    <dbReference type="NCBI Taxonomy" id="450798"/>
    <lineage>
        <taxon>Bacteria</taxon>
        <taxon>Bacillati</taxon>
        <taxon>Actinomycetota</taxon>
        <taxon>Actinomycetes</taxon>
        <taxon>Catenulisporales</taxon>
        <taxon>Catenulisporaceae</taxon>
        <taxon>Catenulispora</taxon>
    </lineage>
</organism>
<feature type="transmembrane region" description="Helical" evidence="7">
    <location>
        <begin position="315"/>
        <end position="337"/>
    </location>
</feature>
<evidence type="ECO:0000313" key="9">
    <source>
        <dbReference type="EMBL" id="GAA1965309.1"/>
    </source>
</evidence>
<feature type="transmembrane region" description="Helical" evidence="7">
    <location>
        <begin position="55"/>
        <end position="77"/>
    </location>
</feature>
<comment type="caution">
    <text evidence="9">The sequence shown here is derived from an EMBL/GenBank/DDBJ whole genome shotgun (WGS) entry which is preliminary data.</text>
</comment>
<protein>
    <submittedName>
        <fullName evidence="9">MFS transporter</fullName>
    </submittedName>
</protein>
<accession>A0ABN2R8G2</accession>
<evidence type="ECO:0000259" key="8">
    <source>
        <dbReference type="PROSITE" id="PS50850"/>
    </source>
</evidence>
<evidence type="ECO:0000256" key="3">
    <source>
        <dbReference type="ARBA" id="ARBA00022475"/>
    </source>
</evidence>
<feature type="transmembrane region" description="Helical" evidence="7">
    <location>
        <begin position="349"/>
        <end position="375"/>
    </location>
</feature>
<feature type="transmembrane region" description="Helical" evidence="7">
    <location>
        <begin position="257"/>
        <end position="280"/>
    </location>
</feature>
<feature type="transmembrane region" description="Helical" evidence="7">
    <location>
        <begin position="110"/>
        <end position="136"/>
    </location>
</feature>
<feature type="transmembrane region" description="Helical" evidence="7">
    <location>
        <begin position="148"/>
        <end position="172"/>
    </location>
</feature>
<feature type="transmembrane region" description="Helical" evidence="7">
    <location>
        <begin position="178"/>
        <end position="202"/>
    </location>
</feature>
<keyword evidence="3" id="KW-1003">Cell membrane</keyword>
<feature type="transmembrane region" description="Helical" evidence="7">
    <location>
        <begin position="89"/>
        <end position="104"/>
    </location>
</feature>
<keyword evidence="5 7" id="KW-1133">Transmembrane helix</keyword>
<gene>
    <name evidence="9" type="ORF">GCM10009838_23560</name>
</gene>
<feature type="domain" description="Major facilitator superfamily (MFS) profile" evidence="8">
    <location>
        <begin position="21"/>
        <end position="410"/>
    </location>
</feature>
<dbReference type="SUPFAM" id="SSF103473">
    <property type="entry name" value="MFS general substrate transporter"/>
    <property type="match status" value="1"/>
</dbReference>
<feature type="transmembrane region" description="Helical" evidence="7">
    <location>
        <begin position="223"/>
        <end position="245"/>
    </location>
</feature>
<proteinExistence type="predicted"/>
<dbReference type="PROSITE" id="PS50850">
    <property type="entry name" value="MFS"/>
    <property type="match status" value="1"/>
</dbReference>
<dbReference type="Proteomes" id="UP001499854">
    <property type="component" value="Unassembled WGS sequence"/>
</dbReference>
<sequence>MGIETTVGPIAPTRNKFLPNRYAFWALAAMLCFLNFANAAPSPLYGLYQHSWKFSPIVLTAVFASSALSLLITLLFVGSLSDHIGRRPVLLAAVAVELVAMVAFDRADGVAWLFAARALQGIAVGAAAGAISAMMLDVQEPGSQLAPLMTNSASAGGSALGALVTGLLVQFAPSPTKLVFQILIVVFLAVFLIICVLPETVVRDSAWRASLPPKVSVPPAVRGSFAALVPCIVATWALGGLYLSLGPSIVAALDPHANHLVGALVILTVNGAAAATAVLVRGWTPEQSFFRGSYALLAGMGLAILAVHQREIVTFFVASAVAGTGFGPSFAGALRTLTGLTPTRSRAEVVTAIYIVAYLGLSLPAVIAGIAITHVGLFPTAYGYGIGVMVLTALAVAATLRSRHRIAAQRARNAQLCGHHDLPPCPGTVPPTLRPTAAAAP</sequence>
<dbReference type="EMBL" id="BAAAQM010000010">
    <property type="protein sequence ID" value="GAA1965309.1"/>
    <property type="molecule type" value="Genomic_DNA"/>
</dbReference>
<evidence type="ECO:0000256" key="7">
    <source>
        <dbReference type="SAM" id="Phobius"/>
    </source>
</evidence>
<dbReference type="InterPro" id="IPR036259">
    <property type="entry name" value="MFS_trans_sf"/>
</dbReference>
<evidence type="ECO:0000256" key="6">
    <source>
        <dbReference type="ARBA" id="ARBA00023136"/>
    </source>
</evidence>
<keyword evidence="6 7" id="KW-0472">Membrane</keyword>
<feature type="transmembrane region" description="Helical" evidence="7">
    <location>
        <begin position="381"/>
        <end position="400"/>
    </location>
</feature>
<dbReference type="PANTHER" id="PTHR23517">
    <property type="entry name" value="RESISTANCE PROTEIN MDTM, PUTATIVE-RELATED-RELATED"/>
    <property type="match status" value="1"/>
</dbReference>
<comment type="subcellular location">
    <subcellularLocation>
        <location evidence="1">Cell membrane</location>
        <topology evidence="1">Multi-pass membrane protein</topology>
    </subcellularLocation>
</comment>
<dbReference type="Pfam" id="PF07690">
    <property type="entry name" value="MFS_1"/>
    <property type="match status" value="1"/>
</dbReference>
<dbReference type="InterPro" id="IPR011701">
    <property type="entry name" value="MFS"/>
</dbReference>
<keyword evidence="4 7" id="KW-0812">Transmembrane</keyword>
<feature type="transmembrane region" description="Helical" evidence="7">
    <location>
        <begin position="292"/>
        <end position="309"/>
    </location>
</feature>
<keyword evidence="2" id="KW-0813">Transport</keyword>
<evidence type="ECO:0000313" key="10">
    <source>
        <dbReference type="Proteomes" id="UP001499854"/>
    </source>
</evidence>
<dbReference type="InterPro" id="IPR020846">
    <property type="entry name" value="MFS_dom"/>
</dbReference>
<evidence type="ECO:0000256" key="4">
    <source>
        <dbReference type="ARBA" id="ARBA00022692"/>
    </source>
</evidence>
<evidence type="ECO:0000256" key="2">
    <source>
        <dbReference type="ARBA" id="ARBA00022448"/>
    </source>
</evidence>
<reference evidence="9 10" key="1">
    <citation type="journal article" date="2019" name="Int. J. Syst. Evol. Microbiol.">
        <title>The Global Catalogue of Microorganisms (GCM) 10K type strain sequencing project: providing services to taxonomists for standard genome sequencing and annotation.</title>
        <authorList>
            <consortium name="The Broad Institute Genomics Platform"/>
            <consortium name="The Broad Institute Genome Sequencing Center for Infectious Disease"/>
            <person name="Wu L."/>
            <person name="Ma J."/>
        </authorList>
    </citation>
    <scope>NUCLEOTIDE SEQUENCE [LARGE SCALE GENOMIC DNA]</scope>
    <source>
        <strain evidence="9 10">JCM 16013</strain>
    </source>
</reference>
<evidence type="ECO:0000256" key="1">
    <source>
        <dbReference type="ARBA" id="ARBA00004651"/>
    </source>
</evidence>
<name>A0ABN2R8G2_9ACTN</name>
<dbReference type="PANTHER" id="PTHR23517:SF13">
    <property type="entry name" value="MAJOR FACILITATOR SUPERFAMILY MFS_1"/>
    <property type="match status" value="1"/>
</dbReference>
<dbReference type="InterPro" id="IPR050171">
    <property type="entry name" value="MFS_Transporters"/>
</dbReference>